<keyword evidence="1" id="KW-0175">Coiled coil</keyword>
<gene>
    <name evidence="3" type="ORF">PPRIM_AZ9-3.1.T0180263</name>
</gene>
<sequence length="450" mass="53433">MQQHDQLIRNFSNITGCQDHNKCLNYLQMANFELENAIQLFFDLEIQSQQFVAPIQKGNQQEPQPPQRQKRQIQENFELEQSQTTQELIQKYKNYKENKIDEEAGLVSGVWKLAKALFTKNQNYGEEFQKHIQSKKVKIEIKFEMGSFQDNIKIAQSRNFPIFVYVHDISFLKILQAMFQCKSFVQLVNKNFISYAFIANQDTLAQLPSQNIEIPSILIYRINFVDEICLMKQIKLFPQTNFEELTQEIKSIRSAIAKINAQEKQAKRLVENPEQINQSQIDKFRQKQMEMEIKRQQEIEQRQREELLQKQDFEYMMALKQADEKKKKINDEKLKQDQLIQQQQEEEEQRQFMKATALSGLPQEPQENCITIQLRFFDKVITRNFNFTDKIQSIFDFVMCQDDALFLNPRADIDLIQNFPKLSLFDKKEMTIQEVFNESTGEQLIILENE</sequence>
<evidence type="ECO:0000313" key="4">
    <source>
        <dbReference type="Proteomes" id="UP000688137"/>
    </source>
</evidence>
<dbReference type="PANTHER" id="PTHR23322">
    <property type="entry name" value="FAS-ASSOCIATED PROTEIN"/>
    <property type="match status" value="1"/>
</dbReference>
<feature type="coiled-coil region" evidence="1">
    <location>
        <begin position="242"/>
        <end position="349"/>
    </location>
</feature>
<evidence type="ECO:0000313" key="3">
    <source>
        <dbReference type="EMBL" id="CAD8051649.1"/>
    </source>
</evidence>
<proteinExistence type="predicted"/>
<dbReference type="Pfam" id="PF00789">
    <property type="entry name" value="UBX"/>
    <property type="match status" value="1"/>
</dbReference>
<dbReference type="GO" id="GO:0043130">
    <property type="term" value="F:ubiquitin binding"/>
    <property type="evidence" value="ECO:0007669"/>
    <property type="project" value="TreeGrafter"/>
</dbReference>
<dbReference type="InterPro" id="IPR050730">
    <property type="entry name" value="UBX_domain-protein"/>
</dbReference>
<dbReference type="Proteomes" id="UP000688137">
    <property type="component" value="Unassembled WGS sequence"/>
</dbReference>
<reference evidence="3" key="1">
    <citation type="submission" date="2021-01" db="EMBL/GenBank/DDBJ databases">
        <authorList>
            <consortium name="Genoscope - CEA"/>
            <person name="William W."/>
        </authorList>
    </citation>
    <scope>NUCLEOTIDE SEQUENCE</scope>
</reference>
<name>A0A8S1K8S0_PARPR</name>
<organism evidence="3 4">
    <name type="scientific">Paramecium primaurelia</name>
    <dbReference type="NCBI Taxonomy" id="5886"/>
    <lineage>
        <taxon>Eukaryota</taxon>
        <taxon>Sar</taxon>
        <taxon>Alveolata</taxon>
        <taxon>Ciliophora</taxon>
        <taxon>Intramacronucleata</taxon>
        <taxon>Oligohymenophorea</taxon>
        <taxon>Peniculida</taxon>
        <taxon>Parameciidae</taxon>
        <taxon>Paramecium</taxon>
    </lineage>
</organism>
<accession>A0A8S1K8S0</accession>
<keyword evidence="4" id="KW-1185">Reference proteome</keyword>
<dbReference type="InterPro" id="IPR001012">
    <property type="entry name" value="UBX_dom"/>
</dbReference>
<evidence type="ECO:0000259" key="2">
    <source>
        <dbReference type="Pfam" id="PF00789"/>
    </source>
</evidence>
<protein>
    <recommendedName>
        <fullName evidence="2">UBX domain-containing protein</fullName>
    </recommendedName>
</protein>
<dbReference type="CDD" id="cd01767">
    <property type="entry name" value="UBX"/>
    <property type="match status" value="1"/>
</dbReference>
<dbReference type="AlphaFoldDB" id="A0A8S1K8S0"/>
<dbReference type="PANTHER" id="PTHR23322:SF93">
    <property type="entry name" value="UBX DOMAIN-CONTAINING PROTEIN 8"/>
    <property type="match status" value="1"/>
</dbReference>
<dbReference type="OMA" id="CLNYLQM"/>
<comment type="caution">
    <text evidence="3">The sequence shown here is derived from an EMBL/GenBank/DDBJ whole genome shotgun (WGS) entry which is preliminary data.</text>
</comment>
<evidence type="ECO:0000256" key="1">
    <source>
        <dbReference type="SAM" id="Coils"/>
    </source>
</evidence>
<dbReference type="Pfam" id="PF14555">
    <property type="entry name" value="UBA_4"/>
    <property type="match status" value="1"/>
</dbReference>
<feature type="domain" description="UBX" evidence="2">
    <location>
        <begin position="366"/>
        <end position="439"/>
    </location>
</feature>
<dbReference type="EMBL" id="CAJJDM010000014">
    <property type="protein sequence ID" value="CAD8051649.1"/>
    <property type="molecule type" value="Genomic_DNA"/>
</dbReference>